<dbReference type="Gene3D" id="3.40.1350.10">
    <property type="match status" value="1"/>
</dbReference>
<evidence type="ECO:0000259" key="11">
    <source>
        <dbReference type="SMART" id="SM00990"/>
    </source>
</evidence>
<keyword evidence="6" id="KW-0540">Nuclease</keyword>
<reference evidence="12 13" key="1">
    <citation type="journal article" date="2012" name="J. Bacteriol.">
        <title>Genome Sequence of Idiomarina xiamenensis Type Strain 10-D-4.</title>
        <authorList>
            <person name="Lai Q."/>
            <person name="Wang L."/>
            <person name="Wang W."/>
            <person name="Shao Z."/>
        </authorList>
    </citation>
    <scope>NUCLEOTIDE SEQUENCE [LARGE SCALE GENOMIC DNA]</scope>
    <source>
        <strain evidence="12 13">10-D-4</strain>
    </source>
</reference>
<protein>
    <recommendedName>
        <fullName evidence="5">phosphodiesterase I</fullName>
        <ecNumber evidence="5">3.1.4.1</ecNumber>
    </recommendedName>
</protein>
<dbReference type="InterPro" id="IPR011856">
    <property type="entry name" value="tRNA_endonuc-like_dom_sf"/>
</dbReference>
<dbReference type="Pfam" id="PF08774">
    <property type="entry name" value="VRR_NUC"/>
    <property type="match status" value="1"/>
</dbReference>
<accession>K2JIY9</accession>
<dbReference type="RefSeq" id="WP_008488880.1">
    <property type="nucleotide sequence ID" value="NZ_AMRG01000009.1"/>
</dbReference>
<keyword evidence="7" id="KW-0479">Metal-binding</keyword>
<keyword evidence="10" id="KW-0464">Manganese</keyword>
<dbReference type="InterPro" id="IPR014883">
    <property type="entry name" value="VRR_NUC"/>
</dbReference>
<dbReference type="OrthoDB" id="9803913at2"/>
<keyword evidence="9" id="KW-0460">Magnesium</keyword>
<dbReference type="Proteomes" id="UP000014115">
    <property type="component" value="Unassembled WGS sequence"/>
</dbReference>
<comment type="cofactor">
    <cofactor evidence="3">
        <name>Mg(2+)</name>
        <dbReference type="ChEBI" id="CHEBI:18420"/>
    </cofactor>
</comment>
<dbReference type="InterPro" id="IPR049125">
    <property type="entry name" value="FAN1-like_WH"/>
</dbReference>
<feature type="domain" description="VRR-NUC" evidence="11">
    <location>
        <begin position="438"/>
        <end position="551"/>
    </location>
</feature>
<evidence type="ECO:0000256" key="8">
    <source>
        <dbReference type="ARBA" id="ARBA00022801"/>
    </source>
</evidence>
<evidence type="ECO:0000256" key="3">
    <source>
        <dbReference type="ARBA" id="ARBA00001946"/>
    </source>
</evidence>
<evidence type="ECO:0000256" key="9">
    <source>
        <dbReference type="ARBA" id="ARBA00022842"/>
    </source>
</evidence>
<dbReference type="GO" id="GO:0070336">
    <property type="term" value="F:flap-structured DNA binding"/>
    <property type="evidence" value="ECO:0007669"/>
    <property type="project" value="TreeGrafter"/>
</dbReference>
<dbReference type="PANTHER" id="PTHR15749:SF4">
    <property type="entry name" value="FANCONI-ASSOCIATED NUCLEASE 1"/>
    <property type="match status" value="1"/>
</dbReference>
<dbReference type="SMART" id="SM00990">
    <property type="entry name" value="VRR_NUC"/>
    <property type="match status" value="1"/>
</dbReference>
<sequence>MKQPAIGDPAQPLSVDYYRDNYRFLLEWVYQHHRPLLDEDMRRDYHRFQALSRDSQCLLVRMLSRKPTLFRRPQLDYPEIDVNNAISELQQLGWLVSGDDFPYQQWLPLLLKSELFDVSHRYQLTTIKSTSKAQLISDLANHFDSLSVAPKSPVHWFALTIAGQFARFQLLFFGNAYQDLTEFTKTALGHVRYEQYTIRDDAVFPDRQALQQYADWQQLKQRWRQADADPQRQIALAQQLLLARPAIGDSLLVVSQSSRISNRIARHLERLQQLDSALQWYQLSQRHPARERQVRILAKQGQLQAAWRLYQKICEDPWNIEEVENLKSVAKQLAKALRQPWSPSRPIAVAEQQLNLPTNSDVEQAVLAHYQQQGWQGIHGENWLPLSLYGLACWDIIFSDQTQAFCHPFQRAPRDLLSQRFYHRRRQLFEQRWQQLQQQPSQVLANMLSHFNDKHGIANDFVVWPRLTATLISTWFNALTPTQWQYIWQYLAFDYRHHRSGFPDLWLLHPQHGIKLIEVKGPGDRLQSHQRRWLARLQAAQLTIQVCYVSWCD</sequence>
<dbReference type="EC" id="3.1.4.1" evidence="5"/>
<dbReference type="GO" id="GO:0004528">
    <property type="term" value="F:phosphodiesterase I activity"/>
    <property type="evidence" value="ECO:0007669"/>
    <property type="project" value="UniProtKB-EC"/>
</dbReference>
<evidence type="ECO:0000256" key="4">
    <source>
        <dbReference type="ARBA" id="ARBA00005533"/>
    </source>
</evidence>
<keyword evidence="13" id="KW-1185">Reference proteome</keyword>
<comment type="cofactor">
    <cofactor evidence="2">
        <name>Mn(2+)</name>
        <dbReference type="ChEBI" id="CHEBI:29035"/>
    </cofactor>
</comment>
<dbReference type="InterPro" id="IPR033315">
    <property type="entry name" value="Fan1-like"/>
</dbReference>
<dbReference type="STRING" id="740709.A10D4_08217"/>
<dbReference type="EMBL" id="AMRG01000009">
    <property type="protein sequence ID" value="EKE83391.1"/>
    <property type="molecule type" value="Genomic_DNA"/>
</dbReference>
<evidence type="ECO:0000256" key="6">
    <source>
        <dbReference type="ARBA" id="ARBA00022722"/>
    </source>
</evidence>
<evidence type="ECO:0000256" key="5">
    <source>
        <dbReference type="ARBA" id="ARBA00012029"/>
    </source>
</evidence>
<comment type="similarity">
    <text evidence="4">Belongs to the FAN1 family.</text>
</comment>
<dbReference type="GO" id="GO:0017108">
    <property type="term" value="F:5'-flap endonuclease activity"/>
    <property type="evidence" value="ECO:0007669"/>
    <property type="project" value="TreeGrafter"/>
</dbReference>
<evidence type="ECO:0000256" key="1">
    <source>
        <dbReference type="ARBA" id="ARBA00000983"/>
    </source>
</evidence>
<organism evidence="12 13">
    <name type="scientific">Idiomarina xiamenensis 10-D-4</name>
    <dbReference type="NCBI Taxonomy" id="740709"/>
    <lineage>
        <taxon>Bacteria</taxon>
        <taxon>Pseudomonadati</taxon>
        <taxon>Pseudomonadota</taxon>
        <taxon>Gammaproteobacteria</taxon>
        <taxon>Alteromonadales</taxon>
        <taxon>Idiomarinaceae</taxon>
        <taxon>Idiomarina</taxon>
    </lineage>
</organism>
<dbReference type="PANTHER" id="PTHR15749">
    <property type="entry name" value="FANCONI-ASSOCIATED NUCLEASE 1"/>
    <property type="match status" value="1"/>
</dbReference>
<dbReference type="GO" id="GO:0036297">
    <property type="term" value="P:interstrand cross-link repair"/>
    <property type="evidence" value="ECO:0007669"/>
    <property type="project" value="InterPro"/>
</dbReference>
<evidence type="ECO:0000256" key="7">
    <source>
        <dbReference type="ARBA" id="ARBA00022723"/>
    </source>
</evidence>
<comment type="caution">
    <text evidence="12">The sequence shown here is derived from an EMBL/GenBank/DDBJ whole genome shotgun (WGS) entry which is preliminary data.</text>
</comment>
<dbReference type="PATRIC" id="fig|740709.3.peg.1664"/>
<dbReference type="GO" id="GO:0046872">
    <property type="term" value="F:metal ion binding"/>
    <property type="evidence" value="ECO:0007669"/>
    <property type="project" value="UniProtKB-KW"/>
</dbReference>
<proteinExistence type="inferred from homology"/>
<evidence type="ECO:0000313" key="13">
    <source>
        <dbReference type="Proteomes" id="UP000014115"/>
    </source>
</evidence>
<gene>
    <name evidence="12" type="ORF">A10D4_08217</name>
</gene>
<keyword evidence="8" id="KW-0378">Hydrolase</keyword>
<name>K2JIY9_9GAMM</name>
<dbReference type="eggNOG" id="COG2176">
    <property type="taxonomic scope" value="Bacteria"/>
</dbReference>
<evidence type="ECO:0000256" key="10">
    <source>
        <dbReference type="ARBA" id="ARBA00023211"/>
    </source>
</evidence>
<dbReference type="Pfam" id="PF21315">
    <property type="entry name" value="FAN1_HTH"/>
    <property type="match status" value="1"/>
</dbReference>
<evidence type="ECO:0000256" key="2">
    <source>
        <dbReference type="ARBA" id="ARBA00001936"/>
    </source>
</evidence>
<comment type="catalytic activity">
    <reaction evidence="1">
        <text>Hydrolytically removes 5'-nucleotides successively from the 3'-hydroxy termini of 3'-hydroxy-terminated oligonucleotides.</text>
        <dbReference type="EC" id="3.1.4.1"/>
    </reaction>
</comment>
<evidence type="ECO:0000313" key="12">
    <source>
        <dbReference type="EMBL" id="EKE83391.1"/>
    </source>
</evidence>
<dbReference type="AlphaFoldDB" id="K2JIY9"/>
<dbReference type="GO" id="GO:0008409">
    <property type="term" value="F:5'-3' exonuclease activity"/>
    <property type="evidence" value="ECO:0007669"/>
    <property type="project" value="TreeGrafter"/>
</dbReference>